<keyword evidence="1" id="KW-0812">Transmembrane</keyword>
<feature type="transmembrane region" description="Helical" evidence="1">
    <location>
        <begin position="201"/>
        <end position="221"/>
    </location>
</feature>
<protein>
    <recommendedName>
        <fullName evidence="2">LytR/CpsA/Psr regulator C-terminal domain-containing protein</fullName>
    </recommendedName>
</protein>
<dbReference type="AlphaFoldDB" id="A0A1F4V605"/>
<evidence type="ECO:0000259" key="2">
    <source>
        <dbReference type="Pfam" id="PF13399"/>
    </source>
</evidence>
<evidence type="ECO:0000313" key="4">
    <source>
        <dbReference type="Proteomes" id="UP000178127"/>
    </source>
</evidence>
<name>A0A1F4V605_UNCKA</name>
<dbReference type="Pfam" id="PF13399">
    <property type="entry name" value="LytR_C"/>
    <property type="match status" value="1"/>
</dbReference>
<gene>
    <name evidence="3" type="ORF">A3D91_01190</name>
</gene>
<evidence type="ECO:0000256" key="1">
    <source>
        <dbReference type="SAM" id="Phobius"/>
    </source>
</evidence>
<keyword evidence="1" id="KW-0472">Membrane</keyword>
<feature type="domain" description="LytR/CpsA/Psr regulator C-terminal" evidence="2">
    <location>
        <begin position="281"/>
        <end position="368"/>
    </location>
</feature>
<reference evidence="3 4" key="1">
    <citation type="journal article" date="2016" name="Nat. Commun.">
        <title>Thousands of microbial genomes shed light on interconnected biogeochemical processes in an aquifer system.</title>
        <authorList>
            <person name="Anantharaman K."/>
            <person name="Brown C.T."/>
            <person name="Hug L.A."/>
            <person name="Sharon I."/>
            <person name="Castelle C.J."/>
            <person name="Probst A.J."/>
            <person name="Thomas B.C."/>
            <person name="Singh A."/>
            <person name="Wilkins M.J."/>
            <person name="Karaoz U."/>
            <person name="Brodie E.L."/>
            <person name="Williams K.H."/>
            <person name="Hubbard S.S."/>
            <person name="Banfield J.F."/>
        </authorList>
    </citation>
    <scope>NUCLEOTIDE SEQUENCE [LARGE SCALE GENOMIC DNA]</scope>
</reference>
<dbReference type="STRING" id="1802620.A3D91_01190"/>
<sequence length="373" mass="42406">MNLLNRKRAVIFISNNVVRGVKINLRNLSITGDSYESVCNENDFSGCITEVISRLKTKEIDLLLDDQLCYILSFSLEKIHDKRYERADVFKQVQKHIPEVLNDYDWDYRIVGEVENKTSILVFAPIKTKFQKIANAILTSKCTVRAVEPVSLAKTRNEDPFLGISLKTDIKGIDSQILNITLDQFIPKEEKELKLKMKNTIIIITVLSFTVLILGIIYFLSKSLFETRNSRINSDRAISENENLQIEKLENSEIIESTETTSSETSLPETSEIKIDRSYYSLQILNGTVRVGLAAKVSDLLKTNEFVKIDVGNADKNNYENTVIRILTDKNPEQLKTILTKIIGEYELSSNPLNSENNYDVIIILGNDLIIGE</sequence>
<organism evidence="3 4">
    <name type="scientific">candidate division WWE3 bacterium RIFCSPHIGHO2_02_FULL_38_14</name>
    <dbReference type="NCBI Taxonomy" id="1802620"/>
    <lineage>
        <taxon>Bacteria</taxon>
        <taxon>Katanobacteria</taxon>
    </lineage>
</organism>
<keyword evidence="1" id="KW-1133">Transmembrane helix</keyword>
<dbReference type="EMBL" id="MEVD01000023">
    <property type="protein sequence ID" value="OGC52602.1"/>
    <property type="molecule type" value="Genomic_DNA"/>
</dbReference>
<dbReference type="Gene3D" id="3.30.70.2390">
    <property type="match status" value="1"/>
</dbReference>
<accession>A0A1F4V605</accession>
<proteinExistence type="predicted"/>
<dbReference type="InterPro" id="IPR027381">
    <property type="entry name" value="LytR/CpsA/Psr_C"/>
</dbReference>
<dbReference type="Proteomes" id="UP000178127">
    <property type="component" value="Unassembled WGS sequence"/>
</dbReference>
<comment type="caution">
    <text evidence="3">The sequence shown here is derived from an EMBL/GenBank/DDBJ whole genome shotgun (WGS) entry which is preliminary data.</text>
</comment>
<evidence type="ECO:0000313" key="3">
    <source>
        <dbReference type="EMBL" id="OGC52602.1"/>
    </source>
</evidence>